<feature type="compositionally biased region" description="Basic and acidic residues" evidence="1">
    <location>
        <begin position="98"/>
        <end position="115"/>
    </location>
</feature>
<protein>
    <submittedName>
        <fullName evidence="4">Uncharacterized protein</fullName>
    </submittedName>
</protein>
<accession>A0ABM4GCU9</accession>
<evidence type="ECO:0000313" key="4">
    <source>
        <dbReference type="RefSeq" id="XP_070140542.1"/>
    </source>
</evidence>
<organism evidence="3 4">
    <name type="scientific">Drosophila kikkawai</name>
    <name type="common">Fruit fly</name>
    <dbReference type="NCBI Taxonomy" id="30033"/>
    <lineage>
        <taxon>Eukaryota</taxon>
        <taxon>Metazoa</taxon>
        <taxon>Ecdysozoa</taxon>
        <taxon>Arthropoda</taxon>
        <taxon>Hexapoda</taxon>
        <taxon>Insecta</taxon>
        <taxon>Pterygota</taxon>
        <taxon>Neoptera</taxon>
        <taxon>Endopterygota</taxon>
        <taxon>Diptera</taxon>
        <taxon>Brachycera</taxon>
        <taxon>Muscomorpha</taxon>
        <taxon>Ephydroidea</taxon>
        <taxon>Drosophilidae</taxon>
        <taxon>Drosophila</taxon>
        <taxon>Sophophora</taxon>
    </lineage>
</organism>
<keyword evidence="3" id="KW-1185">Reference proteome</keyword>
<name>A0ABM4GCU9_DROKI</name>
<evidence type="ECO:0000256" key="2">
    <source>
        <dbReference type="SAM" id="SignalP"/>
    </source>
</evidence>
<feature type="compositionally biased region" description="Low complexity" evidence="1">
    <location>
        <begin position="134"/>
        <end position="150"/>
    </location>
</feature>
<feature type="region of interest" description="Disordered" evidence="1">
    <location>
        <begin position="98"/>
        <end position="150"/>
    </location>
</feature>
<gene>
    <name evidence="4" type="primary">LOC138928107</name>
</gene>
<dbReference type="RefSeq" id="XP_070140542.1">
    <property type="nucleotide sequence ID" value="XM_070284441.1"/>
</dbReference>
<feature type="signal peptide" evidence="2">
    <location>
        <begin position="1"/>
        <end position="24"/>
    </location>
</feature>
<dbReference type="Proteomes" id="UP001652661">
    <property type="component" value="Chromosome 2R"/>
</dbReference>
<evidence type="ECO:0000313" key="3">
    <source>
        <dbReference type="Proteomes" id="UP001652661"/>
    </source>
</evidence>
<evidence type="ECO:0000256" key="1">
    <source>
        <dbReference type="SAM" id="MobiDB-lite"/>
    </source>
</evidence>
<reference evidence="3" key="1">
    <citation type="submission" date="2025-05" db="UniProtKB">
        <authorList>
            <consortium name="RefSeq"/>
        </authorList>
    </citation>
    <scope>NUCLEOTIDE SEQUENCE [LARGE SCALE GENOMIC DNA]</scope>
    <source>
        <strain evidence="3">14028-0561.14</strain>
    </source>
</reference>
<sequence length="150" mass="17061">MNVLNISKRKVFIFTALLEDLVAAVRSSQDIEDASEYVEKAFYQLLRSIRNISRGRAVGPEEARRLTFLKAEAFEILVIYMEQLNMLAREYKILDEAKEHEEREQEEPVHEKADQEEAELEYMEADDHGANQVADDSTAAPAGAAVEAEE</sequence>
<proteinExistence type="predicted"/>
<keyword evidence="2" id="KW-0732">Signal</keyword>
<dbReference type="GeneID" id="138928107"/>
<reference evidence="4" key="2">
    <citation type="submission" date="2025-08" db="UniProtKB">
        <authorList>
            <consortium name="RefSeq"/>
        </authorList>
    </citation>
    <scope>IDENTIFICATION</scope>
    <source>
        <strain evidence="4">14028-0561.14</strain>
        <tissue evidence="4">Whole fly</tissue>
    </source>
</reference>
<feature type="chain" id="PRO_5046884936" evidence="2">
    <location>
        <begin position="25"/>
        <end position="150"/>
    </location>
</feature>